<dbReference type="PANTHER" id="PTHR30455:SF2">
    <property type="entry name" value="TRANSCRIPTIONAL REPRESSOR NRDR"/>
    <property type="match status" value="1"/>
</dbReference>
<evidence type="ECO:0000313" key="10">
    <source>
        <dbReference type="EMBL" id="MBU2692151.1"/>
    </source>
</evidence>
<dbReference type="Proteomes" id="UP000777784">
    <property type="component" value="Unassembled WGS sequence"/>
</dbReference>
<dbReference type="PANTHER" id="PTHR30455">
    <property type="entry name" value="TRANSCRIPTIONAL REPRESSOR NRDR"/>
    <property type="match status" value="1"/>
</dbReference>
<dbReference type="PROSITE" id="PS51161">
    <property type="entry name" value="ATP_CONE"/>
    <property type="match status" value="1"/>
</dbReference>
<dbReference type="InterPro" id="IPR055173">
    <property type="entry name" value="NrdR-like_N"/>
</dbReference>
<comment type="similarity">
    <text evidence="7">Belongs to the NrdR family.</text>
</comment>
<keyword evidence="6 7" id="KW-0804">Transcription</keyword>
<sequence>MKCPHCGHSEDKVIDSRSIREGGAVRRRRECDLCHRRFTTYEYVESAALQVIKRDGRREPFQRDKLVKGVRQALHKRPVSTQAMEELVERIENEFARDGIMELESRRIGESVMAELAQLDQVAYIRFASVYRQFRDVQQFVDTIRSLLPEKKAGDGAGNGDGDGEKAVSRESEEGAEIETDRAGE</sequence>
<gene>
    <name evidence="7 10" type="primary">nrdR</name>
    <name evidence="10" type="ORF">KJ970_14615</name>
</gene>
<evidence type="ECO:0000256" key="3">
    <source>
        <dbReference type="ARBA" id="ARBA00022840"/>
    </source>
</evidence>
<dbReference type="Pfam" id="PF03477">
    <property type="entry name" value="ATP-cone"/>
    <property type="match status" value="1"/>
</dbReference>
<protein>
    <recommendedName>
        <fullName evidence="7">Transcriptional repressor NrdR</fullName>
    </recommendedName>
</protein>
<dbReference type="AlphaFoldDB" id="A0A948RX75"/>
<keyword evidence="7" id="KW-0479">Metal-binding</keyword>
<dbReference type="EMBL" id="JAHJDP010000085">
    <property type="protein sequence ID" value="MBU2692151.1"/>
    <property type="molecule type" value="Genomic_DNA"/>
</dbReference>
<comment type="caution">
    <text evidence="10">The sequence shown here is derived from an EMBL/GenBank/DDBJ whole genome shotgun (WGS) entry which is preliminary data.</text>
</comment>
<feature type="region of interest" description="Disordered" evidence="8">
    <location>
        <begin position="148"/>
        <end position="185"/>
    </location>
</feature>
<evidence type="ECO:0000256" key="5">
    <source>
        <dbReference type="ARBA" id="ARBA00023125"/>
    </source>
</evidence>
<feature type="zinc finger region" evidence="7">
    <location>
        <begin position="3"/>
        <end position="34"/>
    </location>
</feature>
<organism evidence="10 11">
    <name type="scientific">Eiseniibacteriota bacterium</name>
    <dbReference type="NCBI Taxonomy" id="2212470"/>
    <lineage>
        <taxon>Bacteria</taxon>
        <taxon>Candidatus Eiseniibacteriota</taxon>
    </lineage>
</organism>
<evidence type="ECO:0000256" key="1">
    <source>
        <dbReference type="ARBA" id="ARBA00022491"/>
    </source>
</evidence>
<dbReference type="GO" id="GO:0045892">
    <property type="term" value="P:negative regulation of DNA-templated transcription"/>
    <property type="evidence" value="ECO:0007669"/>
    <property type="project" value="UniProtKB-UniRule"/>
</dbReference>
<keyword evidence="2 7" id="KW-0547">Nucleotide-binding</keyword>
<keyword evidence="7" id="KW-0862">Zinc</keyword>
<proteinExistence type="inferred from homology"/>
<evidence type="ECO:0000256" key="4">
    <source>
        <dbReference type="ARBA" id="ARBA00023015"/>
    </source>
</evidence>
<evidence type="ECO:0000313" key="11">
    <source>
        <dbReference type="Proteomes" id="UP000777784"/>
    </source>
</evidence>
<keyword evidence="1 7" id="KW-0678">Repressor</keyword>
<feature type="compositionally biased region" description="Basic and acidic residues" evidence="8">
    <location>
        <begin position="163"/>
        <end position="185"/>
    </location>
</feature>
<evidence type="ECO:0000256" key="2">
    <source>
        <dbReference type="ARBA" id="ARBA00022741"/>
    </source>
</evidence>
<name>A0A948RX75_UNCEI</name>
<dbReference type="GO" id="GO:0008270">
    <property type="term" value="F:zinc ion binding"/>
    <property type="evidence" value="ECO:0007669"/>
    <property type="project" value="UniProtKB-UniRule"/>
</dbReference>
<accession>A0A948RX75</accession>
<dbReference type="NCBIfam" id="TIGR00244">
    <property type="entry name" value="transcriptional regulator NrdR"/>
    <property type="match status" value="1"/>
</dbReference>
<keyword evidence="7" id="KW-0863">Zinc-finger</keyword>
<feature type="domain" description="ATP-cone" evidence="9">
    <location>
        <begin position="49"/>
        <end position="139"/>
    </location>
</feature>
<evidence type="ECO:0000259" key="9">
    <source>
        <dbReference type="PROSITE" id="PS51161"/>
    </source>
</evidence>
<keyword evidence="4 7" id="KW-0805">Transcription regulation</keyword>
<dbReference type="GO" id="GO:0005524">
    <property type="term" value="F:ATP binding"/>
    <property type="evidence" value="ECO:0007669"/>
    <property type="project" value="UniProtKB-UniRule"/>
</dbReference>
<evidence type="ECO:0000256" key="6">
    <source>
        <dbReference type="ARBA" id="ARBA00023163"/>
    </source>
</evidence>
<keyword evidence="5 7" id="KW-0238">DNA-binding</keyword>
<dbReference type="GO" id="GO:0003677">
    <property type="term" value="F:DNA binding"/>
    <property type="evidence" value="ECO:0007669"/>
    <property type="project" value="UniProtKB-KW"/>
</dbReference>
<evidence type="ECO:0000256" key="8">
    <source>
        <dbReference type="SAM" id="MobiDB-lite"/>
    </source>
</evidence>
<dbReference type="InterPro" id="IPR003796">
    <property type="entry name" value="RNR_NrdR-like"/>
</dbReference>
<dbReference type="InterPro" id="IPR005144">
    <property type="entry name" value="ATP-cone_dom"/>
</dbReference>
<reference evidence="10" key="1">
    <citation type="submission" date="2021-05" db="EMBL/GenBank/DDBJ databases">
        <title>Energy efficiency and biological interactions define the core microbiome of deep oligotrophic groundwater.</title>
        <authorList>
            <person name="Mehrshad M."/>
            <person name="Lopez-Fernandez M."/>
            <person name="Bell E."/>
            <person name="Bernier-Latmani R."/>
            <person name="Bertilsson S."/>
            <person name="Dopson M."/>
        </authorList>
    </citation>
    <scope>NUCLEOTIDE SEQUENCE</scope>
    <source>
        <strain evidence="10">Modern_marine.mb.64</strain>
    </source>
</reference>
<keyword evidence="3 7" id="KW-0067">ATP-binding</keyword>
<dbReference type="HAMAP" id="MF_00440">
    <property type="entry name" value="NrdR"/>
    <property type="match status" value="1"/>
</dbReference>
<evidence type="ECO:0000256" key="7">
    <source>
        <dbReference type="HAMAP-Rule" id="MF_00440"/>
    </source>
</evidence>
<comment type="cofactor">
    <cofactor evidence="7">
        <name>Zn(2+)</name>
        <dbReference type="ChEBI" id="CHEBI:29105"/>
    </cofactor>
    <text evidence="7">Binds 1 zinc ion.</text>
</comment>
<dbReference type="Pfam" id="PF22811">
    <property type="entry name" value="Zn_ribbon_NrdR"/>
    <property type="match status" value="1"/>
</dbReference>
<comment type="function">
    <text evidence="7">Negatively regulates transcription of bacterial ribonucleotide reductase nrd genes and operons by binding to NrdR-boxes.</text>
</comment>